<protein>
    <submittedName>
        <fullName evidence="1">Uncharacterized protein</fullName>
    </submittedName>
</protein>
<sequence>MWFPPSGCKPLKGHVSALEEAVEDASATMATEVIVTAFEMTLGNLMGCSRQVTPVELVESAGS</sequence>
<dbReference type="Proteomes" id="UP000616724">
    <property type="component" value="Unassembled WGS sequence"/>
</dbReference>
<evidence type="ECO:0000313" key="1">
    <source>
        <dbReference type="EMBL" id="GIH77115.1"/>
    </source>
</evidence>
<evidence type="ECO:0000313" key="2">
    <source>
        <dbReference type="Proteomes" id="UP000616724"/>
    </source>
</evidence>
<keyword evidence="2" id="KW-1185">Reference proteome</keyword>
<name>A0A8J3RLG3_9ACTN</name>
<reference evidence="1 2" key="1">
    <citation type="submission" date="2021-01" db="EMBL/GenBank/DDBJ databases">
        <title>Whole genome shotgun sequence of Planobispora longispora NBRC 13918.</title>
        <authorList>
            <person name="Komaki H."/>
            <person name="Tamura T."/>
        </authorList>
    </citation>
    <scope>NUCLEOTIDE SEQUENCE [LARGE SCALE GENOMIC DNA]</scope>
    <source>
        <strain evidence="1 2">NBRC 13918</strain>
    </source>
</reference>
<gene>
    <name evidence="1" type="ORF">Plo01_35440</name>
</gene>
<dbReference type="EMBL" id="BOOH01000024">
    <property type="protein sequence ID" value="GIH77115.1"/>
    <property type="molecule type" value="Genomic_DNA"/>
</dbReference>
<organism evidence="1 2">
    <name type="scientific">Planobispora longispora</name>
    <dbReference type="NCBI Taxonomy" id="28887"/>
    <lineage>
        <taxon>Bacteria</taxon>
        <taxon>Bacillati</taxon>
        <taxon>Actinomycetota</taxon>
        <taxon>Actinomycetes</taxon>
        <taxon>Streptosporangiales</taxon>
        <taxon>Streptosporangiaceae</taxon>
        <taxon>Planobispora</taxon>
    </lineage>
</organism>
<proteinExistence type="predicted"/>
<comment type="caution">
    <text evidence="1">The sequence shown here is derived from an EMBL/GenBank/DDBJ whole genome shotgun (WGS) entry which is preliminary data.</text>
</comment>
<accession>A0A8J3RLG3</accession>
<dbReference type="AlphaFoldDB" id="A0A8J3RLG3"/>